<dbReference type="EC" id="3.5.-.-" evidence="1"/>
<gene>
    <name evidence="1" type="ORF">QFW81_01320</name>
</gene>
<dbReference type="RefSeq" id="WP_280576757.1">
    <property type="nucleotide sequence ID" value="NZ_JARXRO010000007.1"/>
</dbReference>
<dbReference type="SUPFAM" id="SSF102198">
    <property type="entry name" value="Putative cyclase"/>
    <property type="match status" value="1"/>
</dbReference>
<dbReference type="EMBL" id="JARXRO010000007">
    <property type="protein sequence ID" value="MDH5832575.1"/>
    <property type="molecule type" value="Genomic_DNA"/>
</dbReference>
<evidence type="ECO:0000313" key="2">
    <source>
        <dbReference type="Proteomes" id="UP001156873"/>
    </source>
</evidence>
<sequence length="300" mass="32482">MSGKRIEFDFTVEFTNGGGLQGQGFRLDIDGDDIDDAALAGDLVRDLRLLMAGPVRITRKTIIDEAHKRVAPPARQLPGIVELSHVVCDGTVTYPGLPAPRICDYLGREASRAHYAEGTEFQIARIDMVANTGTYVDCPFHRYADGADLAQMPASAFADLDAVVVDADHRDLRAIDAEQLRGVELRGRAVLVRTGWDVHWESPAYADGHPFLTEAAAIWLRDCGVVLVGIDSMNIDDTRAKARPVHSILLGAGIPIVEHLCNLYALPREGFRFTALPPRFAGVGTFPVRAIATLGDAATG</sequence>
<dbReference type="GO" id="GO:0016787">
    <property type="term" value="F:hydrolase activity"/>
    <property type="evidence" value="ECO:0007669"/>
    <property type="project" value="UniProtKB-KW"/>
</dbReference>
<dbReference type="InterPro" id="IPR007325">
    <property type="entry name" value="KFase/CYL"/>
</dbReference>
<protein>
    <submittedName>
        <fullName evidence="1">Cyclase family protein</fullName>
        <ecNumber evidence="1">3.5.-.-</ecNumber>
    </submittedName>
</protein>
<dbReference type="PANTHER" id="PTHR31118:SF32">
    <property type="entry name" value="KYNURENINE FORMAMIDASE"/>
    <property type="match status" value="1"/>
</dbReference>
<accession>A0ABT6JPZ1</accession>
<dbReference type="Proteomes" id="UP001156873">
    <property type="component" value="Unassembled WGS sequence"/>
</dbReference>
<proteinExistence type="predicted"/>
<evidence type="ECO:0000313" key="1">
    <source>
        <dbReference type="EMBL" id="MDH5832575.1"/>
    </source>
</evidence>
<keyword evidence="2" id="KW-1185">Reference proteome</keyword>
<dbReference type="Gene3D" id="3.50.30.50">
    <property type="entry name" value="Putative cyclase"/>
    <property type="match status" value="1"/>
</dbReference>
<dbReference type="Pfam" id="PF04199">
    <property type="entry name" value="Cyclase"/>
    <property type="match status" value="1"/>
</dbReference>
<organism evidence="1 2">
    <name type="scientific">Luteimonas kalidii</name>
    <dbReference type="NCBI Taxonomy" id="3042025"/>
    <lineage>
        <taxon>Bacteria</taxon>
        <taxon>Pseudomonadati</taxon>
        <taxon>Pseudomonadota</taxon>
        <taxon>Gammaproteobacteria</taxon>
        <taxon>Lysobacterales</taxon>
        <taxon>Lysobacteraceae</taxon>
        <taxon>Luteimonas</taxon>
    </lineage>
</organism>
<reference evidence="1 2" key="1">
    <citation type="submission" date="2023-04" db="EMBL/GenBank/DDBJ databases">
        <title>Luteimonas sp. M1R5S59.</title>
        <authorList>
            <person name="Sun J.-Q."/>
        </authorList>
    </citation>
    <scope>NUCLEOTIDE SEQUENCE [LARGE SCALE GENOMIC DNA]</scope>
    <source>
        <strain evidence="1 2">M1R5S59</strain>
    </source>
</reference>
<dbReference type="InterPro" id="IPR037175">
    <property type="entry name" value="KFase_sf"/>
</dbReference>
<name>A0ABT6JPZ1_9GAMM</name>
<comment type="caution">
    <text evidence="1">The sequence shown here is derived from an EMBL/GenBank/DDBJ whole genome shotgun (WGS) entry which is preliminary data.</text>
</comment>
<dbReference type="PANTHER" id="PTHR31118">
    <property type="entry name" value="CYCLASE-LIKE PROTEIN 2"/>
    <property type="match status" value="1"/>
</dbReference>
<keyword evidence="1" id="KW-0378">Hydrolase</keyword>